<proteinExistence type="predicted"/>
<protein>
    <submittedName>
        <fullName evidence="2">Uncharacterized protein</fullName>
    </submittedName>
</protein>
<reference evidence="2 3" key="1">
    <citation type="submission" date="2019-12" db="EMBL/GenBank/DDBJ databases">
        <title>Full genome sequence of a Bacillus safensis strain isolated from commercially available natto in Indonesia.</title>
        <authorList>
            <person name="Yoshida M."/>
            <person name="Uomi M."/>
            <person name="Waturangi D."/>
            <person name="Ekaputri J.J."/>
            <person name="Setiamarga D.H.E."/>
        </authorList>
    </citation>
    <scope>NUCLEOTIDE SEQUENCE [LARGE SCALE GENOMIC DNA]</scope>
    <source>
        <strain evidence="2 3">IDN1</strain>
    </source>
</reference>
<evidence type="ECO:0000256" key="1">
    <source>
        <dbReference type="SAM" id="Phobius"/>
    </source>
</evidence>
<keyword evidence="1" id="KW-0812">Transmembrane</keyword>
<name>A0A5S9MD47_BACIA</name>
<dbReference type="PANTHER" id="PTHR36442:SF1">
    <property type="entry name" value="CYCLIC-DI-AMP PHOSPHODIESTERASE PGPH"/>
    <property type="match status" value="1"/>
</dbReference>
<dbReference type="PANTHER" id="PTHR36442">
    <property type="entry name" value="CYCLIC-DI-AMP PHOSPHODIESTERASE PGPH"/>
    <property type="match status" value="1"/>
</dbReference>
<gene>
    <name evidence="2" type="ORF">BsIDN1_44230</name>
</gene>
<dbReference type="EMBL" id="AP021906">
    <property type="protein sequence ID" value="BBP90805.1"/>
    <property type="molecule type" value="Genomic_DNA"/>
</dbReference>
<feature type="transmembrane region" description="Helical" evidence="1">
    <location>
        <begin position="39"/>
        <end position="59"/>
    </location>
</feature>
<dbReference type="AlphaFoldDB" id="A0A5S9MD47"/>
<evidence type="ECO:0000313" key="3">
    <source>
        <dbReference type="Proteomes" id="UP000464658"/>
    </source>
</evidence>
<keyword evidence="1" id="KW-0472">Membrane</keyword>
<dbReference type="Proteomes" id="UP000464658">
    <property type="component" value="Chromosome"/>
</dbReference>
<dbReference type="InterPro" id="IPR052722">
    <property type="entry name" value="PgpH_phosphodiesterase"/>
</dbReference>
<keyword evidence="1" id="KW-1133">Transmembrane helix</keyword>
<sequence>MQIKQGQILVEEGELIDREVYRKLELTGLLNSSNLFKPVSGLLILIGLFLAAIVHSLESRKKSLVHKNKSLLLYSLIFTIILIIMEVFSLFQETKYTTIGYRASGTWHDADQAAY</sequence>
<feature type="transmembrane region" description="Helical" evidence="1">
    <location>
        <begin position="71"/>
        <end position="91"/>
    </location>
</feature>
<evidence type="ECO:0000313" key="2">
    <source>
        <dbReference type="EMBL" id="BBP90805.1"/>
    </source>
</evidence>
<organism evidence="2 3">
    <name type="scientific">Bacillus safensis</name>
    <dbReference type="NCBI Taxonomy" id="561879"/>
    <lineage>
        <taxon>Bacteria</taxon>
        <taxon>Bacillati</taxon>
        <taxon>Bacillota</taxon>
        <taxon>Bacilli</taxon>
        <taxon>Bacillales</taxon>
        <taxon>Bacillaceae</taxon>
        <taxon>Bacillus</taxon>
    </lineage>
</organism>
<accession>A0A5S9MD47</accession>